<accession>A0A7X9RV04</accession>
<keyword evidence="1" id="KW-0812">Transmembrane</keyword>
<keyword evidence="1" id="KW-1133">Transmembrane helix</keyword>
<comment type="caution">
    <text evidence="2">The sequence shown here is derived from an EMBL/GenBank/DDBJ whole genome shotgun (WGS) entry which is preliminary data.</text>
</comment>
<dbReference type="AlphaFoldDB" id="A0A7X9RV04"/>
<name>A0A7X9RV04_9BACT</name>
<dbReference type="Proteomes" id="UP000576082">
    <property type="component" value="Unassembled WGS sequence"/>
</dbReference>
<evidence type="ECO:0000313" key="3">
    <source>
        <dbReference type="Proteomes" id="UP000576082"/>
    </source>
</evidence>
<feature type="transmembrane region" description="Helical" evidence="1">
    <location>
        <begin position="87"/>
        <end position="106"/>
    </location>
</feature>
<dbReference type="EMBL" id="JABANE010000037">
    <property type="protein sequence ID" value="NME69212.1"/>
    <property type="molecule type" value="Genomic_DNA"/>
</dbReference>
<organism evidence="2 3">
    <name type="scientific">Flammeovirga aprica JL-4</name>
    <dbReference type="NCBI Taxonomy" id="694437"/>
    <lineage>
        <taxon>Bacteria</taxon>
        <taxon>Pseudomonadati</taxon>
        <taxon>Bacteroidota</taxon>
        <taxon>Cytophagia</taxon>
        <taxon>Cytophagales</taxon>
        <taxon>Flammeovirgaceae</taxon>
        <taxon>Flammeovirga</taxon>
    </lineage>
</organism>
<evidence type="ECO:0000313" key="2">
    <source>
        <dbReference type="EMBL" id="NME69212.1"/>
    </source>
</evidence>
<evidence type="ECO:0000256" key="1">
    <source>
        <dbReference type="SAM" id="Phobius"/>
    </source>
</evidence>
<dbReference type="RefSeq" id="WP_169657497.1">
    <property type="nucleotide sequence ID" value="NZ_JABANE010000037.1"/>
</dbReference>
<keyword evidence="3" id="KW-1185">Reference proteome</keyword>
<reference evidence="2 3" key="1">
    <citation type="submission" date="2020-04" db="EMBL/GenBank/DDBJ databases">
        <title>Flammeovirga sp. SR4, a novel species isolated from seawater.</title>
        <authorList>
            <person name="Wang X."/>
        </authorList>
    </citation>
    <scope>NUCLEOTIDE SEQUENCE [LARGE SCALE GENOMIC DNA]</scope>
    <source>
        <strain evidence="2 3">ATCC 23126</strain>
    </source>
</reference>
<gene>
    <name evidence="2" type="ORF">HHU12_14645</name>
</gene>
<sequence length="146" mass="17144">MFDFLLPRETTTSYVYGHQTLEHGGNDVLMWSDNTASFVIDMGDSAYVLTDAEMFVFRTRILKRIDPIVLLNEDMIFPVVYNIRTSYFIMPIILILLCLFLIFNTLDKHEDGLIDPFCFLFILIMCFVNFALYFNPFLQFYTGKLE</sequence>
<keyword evidence="1" id="KW-0472">Membrane</keyword>
<feature type="transmembrane region" description="Helical" evidence="1">
    <location>
        <begin position="113"/>
        <end position="134"/>
    </location>
</feature>
<proteinExistence type="predicted"/>
<protein>
    <submittedName>
        <fullName evidence="2">Uncharacterized protein</fullName>
    </submittedName>
</protein>